<comment type="caution">
    <text evidence="1">The sequence shown here is derived from an EMBL/GenBank/DDBJ whole genome shotgun (WGS) entry which is preliminary data.</text>
</comment>
<accession>A0ABU1SXK4</accession>
<reference evidence="1 2" key="1">
    <citation type="submission" date="2023-07" db="EMBL/GenBank/DDBJ databases">
        <title>Sorghum-associated microbial communities from plants grown in Nebraska, USA.</title>
        <authorList>
            <person name="Schachtman D."/>
        </authorList>
    </citation>
    <scope>NUCLEOTIDE SEQUENCE [LARGE SCALE GENOMIC DNA]</scope>
    <source>
        <strain evidence="1 2">3199</strain>
    </source>
</reference>
<name>A0ABU1SXK4_9HYPH</name>
<evidence type="ECO:0000313" key="2">
    <source>
        <dbReference type="Proteomes" id="UP001250791"/>
    </source>
</evidence>
<keyword evidence="2" id="KW-1185">Reference proteome</keyword>
<protein>
    <submittedName>
        <fullName evidence="1">Uncharacterized protein</fullName>
    </submittedName>
</protein>
<organism evidence="1 2">
    <name type="scientific">Rhizobium miluonense</name>
    <dbReference type="NCBI Taxonomy" id="411945"/>
    <lineage>
        <taxon>Bacteria</taxon>
        <taxon>Pseudomonadati</taxon>
        <taxon>Pseudomonadota</taxon>
        <taxon>Alphaproteobacteria</taxon>
        <taxon>Hyphomicrobiales</taxon>
        <taxon>Rhizobiaceae</taxon>
        <taxon>Rhizobium/Agrobacterium group</taxon>
        <taxon>Rhizobium</taxon>
    </lineage>
</organism>
<dbReference type="Proteomes" id="UP001250791">
    <property type="component" value="Unassembled WGS sequence"/>
</dbReference>
<gene>
    <name evidence="1" type="ORF">J2W52_005317</name>
</gene>
<sequence>MNHLTNIAFIGNSLSRRCGIATFTTDLQQAVSKSSAHVATAIVAMTDHGHVYDYPPEVRLAIADDNRDDYIRAGDVLNVGNFDVACQQHEFGIFGGEDGDHIVALLS</sequence>
<dbReference type="EMBL" id="JAVDUP010000009">
    <property type="protein sequence ID" value="MDR6903684.1"/>
    <property type="molecule type" value="Genomic_DNA"/>
</dbReference>
<proteinExistence type="predicted"/>
<evidence type="ECO:0000313" key="1">
    <source>
        <dbReference type="EMBL" id="MDR6903684.1"/>
    </source>
</evidence>